<feature type="coiled-coil region" evidence="2">
    <location>
        <begin position="25"/>
        <end position="52"/>
    </location>
</feature>
<feature type="region of interest" description="Disordered" evidence="3">
    <location>
        <begin position="262"/>
        <end position="285"/>
    </location>
</feature>
<evidence type="ECO:0000313" key="5">
    <source>
        <dbReference type="EMBL" id="SSD58776.1"/>
    </source>
</evidence>
<feature type="domain" description="GPI inositol-deacylase PGAP1-like alpha/beta" evidence="4">
    <location>
        <begin position="164"/>
        <end position="265"/>
    </location>
</feature>
<comment type="subcellular location">
    <subcellularLocation>
        <location evidence="1">Endoplasmic reticulum membrane</location>
    </subcellularLocation>
</comment>
<evidence type="ECO:0000256" key="2">
    <source>
        <dbReference type="SAM" id="Coils"/>
    </source>
</evidence>
<keyword evidence="1" id="KW-0653">Protein transport</keyword>
<keyword evidence="2" id="KW-0175">Coiled coil</keyword>
<dbReference type="AlphaFoldDB" id="A0A376B258"/>
<dbReference type="EMBL" id="UFAJ01000046">
    <property type="protein sequence ID" value="SSD58776.1"/>
    <property type="molecule type" value="Genomic_DNA"/>
</dbReference>
<comment type="function">
    <text evidence="1">Involved in inositol deacylation of GPI-anchored proteins which plays important roles in the quality control and ER-associated degradation of GPI-anchored proteins.</text>
</comment>
<dbReference type="Proteomes" id="UP000262825">
    <property type="component" value="Unassembled WGS sequence"/>
</dbReference>
<reference evidence="6" key="1">
    <citation type="submission" date="2018-06" db="EMBL/GenBank/DDBJ databases">
        <authorList>
            <person name="Guldener U."/>
        </authorList>
    </citation>
    <scope>NUCLEOTIDE SEQUENCE [LARGE SCALE GENOMIC DNA]</scope>
    <source>
        <strain evidence="6">UTAD17</strain>
    </source>
</reference>
<dbReference type="SUPFAM" id="SSF53474">
    <property type="entry name" value="alpha/beta-Hydrolases"/>
    <property type="match status" value="1"/>
</dbReference>
<dbReference type="InterPro" id="IPR029058">
    <property type="entry name" value="AB_hydrolase_fold"/>
</dbReference>
<dbReference type="InterPro" id="IPR012908">
    <property type="entry name" value="PGAP1-ab_dom-like"/>
</dbReference>
<keyword evidence="6" id="KW-1185">Reference proteome</keyword>
<dbReference type="GO" id="GO:0005789">
    <property type="term" value="C:endoplasmic reticulum membrane"/>
    <property type="evidence" value="ECO:0007669"/>
    <property type="project" value="UniProtKB-SubCell"/>
</dbReference>
<dbReference type="Gene3D" id="3.40.50.1820">
    <property type="entry name" value="alpha/beta hydrolase"/>
    <property type="match status" value="1"/>
</dbReference>
<keyword evidence="1" id="KW-0378">Hydrolase</keyword>
<gene>
    <name evidence="5" type="ORF">SCODWIG_00537</name>
</gene>
<dbReference type="OrthoDB" id="5592486at2759"/>
<evidence type="ECO:0000256" key="1">
    <source>
        <dbReference type="RuleBase" id="RU365011"/>
    </source>
</evidence>
<dbReference type="VEuPathDB" id="FungiDB:SCODWIG_00537"/>
<organism evidence="5 6">
    <name type="scientific">Saccharomycodes ludwigii</name>
    <dbReference type="NCBI Taxonomy" id="36035"/>
    <lineage>
        <taxon>Eukaryota</taxon>
        <taxon>Fungi</taxon>
        <taxon>Dikarya</taxon>
        <taxon>Ascomycota</taxon>
        <taxon>Saccharomycotina</taxon>
        <taxon>Saccharomycetes</taxon>
        <taxon>Saccharomycodales</taxon>
        <taxon>Saccharomycodaceae</taxon>
        <taxon>Saccharomycodes</taxon>
    </lineage>
</organism>
<protein>
    <recommendedName>
        <fullName evidence="1">GPI inositol-deacylase</fullName>
        <ecNumber evidence="1">3.1.-.-</ecNumber>
    </recommendedName>
</protein>
<accession>A0A376B258</accession>
<keyword evidence="1" id="KW-0256">Endoplasmic reticulum</keyword>
<keyword evidence="1" id="KW-0813">Transport</keyword>
<dbReference type="GO" id="GO:0016788">
    <property type="term" value="F:hydrolase activity, acting on ester bonds"/>
    <property type="evidence" value="ECO:0007669"/>
    <property type="project" value="InterPro"/>
</dbReference>
<keyword evidence="1" id="KW-0472">Membrane</keyword>
<sequence length="414" mass="47325">MFKRLSSLKYIVPTGAVVLFGTPSLLIAADSKQILENNKEEQEQKLHNHKLIRHNKQEYIKANEIIREIKPLGDNFHTPANPIVLCHGISGFDRLVLLPSIYQIIKFIRNMGTLITDDEEMMKNVYTDDDNIKALLEIDYWIGVKNILERNGCKVLTARVPAFGSIEERANILNHFIQHKVSLHKSKESGKQQDDELMKVNIIAHSMGGLDARYLISEIPQEQKKNYQVCSLTTVSTPHRGSEMADFIVQLAKDLENQVTFTSKANADENDGDKEGGLYNNTSKDTTNITSARRLLPKPIYELTTKHMHDFNERVLDDDKVGYFSYGSYFIPKWHNTFYLSWKIIEKLSNGKPNDGLVTLDSARWGTYMGTLPGLDHLDIINWKINLVKRDTPVTLDVLQFYLKIADDLGRRGY</sequence>
<proteinExistence type="inferred from homology"/>
<comment type="similarity">
    <text evidence="1">Belongs to the GPI inositol-deacylase family.</text>
</comment>
<evidence type="ECO:0000256" key="3">
    <source>
        <dbReference type="SAM" id="MobiDB-lite"/>
    </source>
</evidence>
<dbReference type="Pfam" id="PF07819">
    <property type="entry name" value="PGAP1"/>
    <property type="match status" value="1"/>
</dbReference>
<dbReference type="EC" id="3.1.-.-" evidence="1"/>
<name>A0A376B258_9ASCO</name>
<evidence type="ECO:0000259" key="4">
    <source>
        <dbReference type="Pfam" id="PF07819"/>
    </source>
</evidence>
<dbReference type="GO" id="GO:0015031">
    <property type="term" value="P:protein transport"/>
    <property type="evidence" value="ECO:0007669"/>
    <property type="project" value="UniProtKB-KW"/>
</dbReference>
<dbReference type="PANTHER" id="PTHR11440">
    <property type="entry name" value="LECITHIN-CHOLESTEROL ACYLTRANSFERASE-RELATED"/>
    <property type="match status" value="1"/>
</dbReference>
<evidence type="ECO:0000313" key="6">
    <source>
        <dbReference type="Proteomes" id="UP000262825"/>
    </source>
</evidence>